<accession>A0A7W6K579</accession>
<evidence type="ECO:0000256" key="6">
    <source>
        <dbReference type="ARBA" id="ARBA00023136"/>
    </source>
</evidence>
<dbReference type="AlphaFoldDB" id="A0A7W6K579"/>
<gene>
    <name evidence="8" type="ORF">GGQ66_002826</name>
</gene>
<comment type="similarity">
    <text evidence="2">Belongs to the DoxX family.</text>
</comment>
<feature type="transmembrane region" description="Helical" evidence="7">
    <location>
        <begin position="75"/>
        <end position="98"/>
    </location>
</feature>
<dbReference type="RefSeq" id="WP_183793342.1">
    <property type="nucleotide sequence ID" value="NZ_JACIDU010000011.1"/>
</dbReference>
<proteinExistence type="inferred from homology"/>
<reference evidence="8 9" key="1">
    <citation type="submission" date="2020-08" db="EMBL/GenBank/DDBJ databases">
        <title>Genomic Encyclopedia of Type Strains, Phase IV (KMG-IV): sequencing the most valuable type-strain genomes for metagenomic binning, comparative biology and taxonomic classification.</title>
        <authorList>
            <person name="Goeker M."/>
        </authorList>
    </citation>
    <scope>NUCLEOTIDE SEQUENCE [LARGE SCALE GENOMIC DNA]</scope>
    <source>
        <strain evidence="8 9">DSM 26385</strain>
    </source>
</reference>
<feature type="transmembrane region" description="Helical" evidence="7">
    <location>
        <begin position="7"/>
        <end position="25"/>
    </location>
</feature>
<feature type="transmembrane region" description="Helical" evidence="7">
    <location>
        <begin position="45"/>
        <end position="68"/>
    </location>
</feature>
<evidence type="ECO:0000256" key="7">
    <source>
        <dbReference type="SAM" id="Phobius"/>
    </source>
</evidence>
<keyword evidence="9" id="KW-1185">Reference proteome</keyword>
<evidence type="ECO:0000256" key="1">
    <source>
        <dbReference type="ARBA" id="ARBA00004651"/>
    </source>
</evidence>
<evidence type="ECO:0000256" key="4">
    <source>
        <dbReference type="ARBA" id="ARBA00022692"/>
    </source>
</evidence>
<name>A0A7W6K579_9HYPH</name>
<evidence type="ECO:0000256" key="5">
    <source>
        <dbReference type="ARBA" id="ARBA00022989"/>
    </source>
</evidence>
<keyword evidence="3" id="KW-1003">Cell membrane</keyword>
<dbReference type="InterPro" id="IPR051907">
    <property type="entry name" value="DoxX-like_oxidoreductase"/>
</dbReference>
<comment type="subcellular location">
    <subcellularLocation>
        <location evidence="1">Cell membrane</location>
        <topology evidence="1">Multi-pass membrane protein</topology>
    </subcellularLocation>
</comment>
<dbReference type="GO" id="GO:0005886">
    <property type="term" value="C:plasma membrane"/>
    <property type="evidence" value="ECO:0007669"/>
    <property type="project" value="UniProtKB-SubCell"/>
</dbReference>
<dbReference type="Proteomes" id="UP000584824">
    <property type="component" value="Unassembled WGS sequence"/>
</dbReference>
<organism evidence="8 9">
    <name type="scientific">Allorhizobium borbori</name>
    <dbReference type="NCBI Taxonomy" id="485907"/>
    <lineage>
        <taxon>Bacteria</taxon>
        <taxon>Pseudomonadati</taxon>
        <taxon>Pseudomonadota</taxon>
        <taxon>Alphaproteobacteria</taxon>
        <taxon>Hyphomicrobiales</taxon>
        <taxon>Rhizobiaceae</taxon>
        <taxon>Rhizobium/Agrobacterium group</taxon>
        <taxon>Allorhizobium</taxon>
    </lineage>
</organism>
<keyword evidence="4 7" id="KW-0812">Transmembrane</keyword>
<dbReference type="PANTHER" id="PTHR33452:SF1">
    <property type="entry name" value="INNER MEMBRANE PROTEIN YPHA-RELATED"/>
    <property type="match status" value="1"/>
</dbReference>
<protein>
    <submittedName>
        <fullName evidence="8">Putative oxidoreductase</fullName>
    </submittedName>
</protein>
<dbReference type="InterPro" id="IPR032808">
    <property type="entry name" value="DoxX"/>
</dbReference>
<feature type="transmembrane region" description="Helical" evidence="7">
    <location>
        <begin position="118"/>
        <end position="137"/>
    </location>
</feature>
<sequence>MTTAQNALVLVGRILLAYLFITAGFPKLMDPSGTAGMITGAGMPAATLLAYIAGTFELLTGIAVLVGFQTKLVSLALAVFCVFTALAFHSGTVAIEGWPAGALGWINTLNGIMLVKNFALAGGFLVLAAFGAGAYSVDAKRGA</sequence>
<evidence type="ECO:0000256" key="2">
    <source>
        <dbReference type="ARBA" id="ARBA00006679"/>
    </source>
</evidence>
<evidence type="ECO:0000313" key="8">
    <source>
        <dbReference type="EMBL" id="MBB4104252.1"/>
    </source>
</evidence>
<evidence type="ECO:0000256" key="3">
    <source>
        <dbReference type="ARBA" id="ARBA00022475"/>
    </source>
</evidence>
<comment type="caution">
    <text evidence="8">The sequence shown here is derived from an EMBL/GenBank/DDBJ whole genome shotgun (WGS) entry which is preliminary data.</text>
</comment>
<keyword evidence="5 7" id="KW-1133">Transmembrane helix</keyword>
<evidence type="ECO:0000313" key="9">
    <source>
        <dbReference type="Proteomes" id="UP000584824"/>
    </source>
</evidence>
<dbReference type="EMBL" id="JACIDU010000011">
    <property type="protein sequence ID" value="MBB4104252.1"/>
    <property type="molecule type" value="Genomic_DNA"/>
</dbReference>
<keyword evidence="6 7" id="KW-0472">Membrane</keyword>
<dbReference type="PANTHER" id="PTHR33452">
    <property type="entry name" value="OXIDOREDUCTASE CATD-RELATED"/>
    <property type="match status" value="1"/>
</dbReference>
<dbReference type="Pfam" id="PF07681">
    <property type="entry name" value="DoxX"/>
    <property type="match status" value="1"/>
</dbReference>